<name>A0A643FKL7_9BURK</name>
<reference evidence="1 2" key="1">
    <citation type="submission" date="2020-10" db="EMBL/GenBank/DDBJ databases">
        <title>Complete genome sequence of Cupriavidus basilensis CCUG 49340T.</title>
        <authorList>
            <person name="Salva-Serra F."/>
            <person name="Donoso R.A."/>
            <person name="Cho K.H."/>
            <person name="Yoo J.A."/>
            <person name="Lee K."/>
            <person name="Yoon S.-H."/>
            <person name="Perez-Pantoja D."/>
            <person name="Moore E.R.B."/>
        </authorList>
    </citation>
    <scope>NUCLEOTIDE SEQUENCE [LARGE SCALE GENOMIC DNA]</scope>
    <source>
        <strain evidence="2">CCUG 49340</strain>
    </source>
</reference>
<organism evidence="1 2">
    <name type="scientific">Cupriavidus basilensis</name>
    <dbReference type="NCBI Taxonomy" id="68895"/>
    <lineage>
        <taxon>Bacteria</taxon>
        <taxon>Pseudomonadati</taxon>
        <taxon>Pseudomonadota</taxon>
        <taxon>Betaproteobacteria</taxon>
        <taxon>Burkholderiales</taxon>
        <taxon>Burkholderiaceae</taxon>
        <taxon>Cupriavidus</taxon>
    </lineage>
</organism>
<evidence type="ECO:0000313" key="2">
    <source>
        <dbReference type="Proteomes" id="UP000397656"/>
    </source>
</evidence>
<dbReference type="Proteomes" id="UP000397656">
    <property type="component" value="Chromosome 2"/>
</dbReference>
<evidence type="ECO:0000313" key="1">
    <source>
        <dbReference type="EMBL" id="QOT79147.1"/>
    </source>
</evidence>
<protein>
    <submittedName>
        <fullName evidence="1">Uncharacterized protein</fullName>
    </submittedName>
</protein>
<dbReference type="EMBL" id="CP062804">
    <property type="protein sequence ID" value="QOT79147.1"/>
    <property type="molecule type" value="Genomic_DNA"/>
</dbReference>
<gene>
    <name evidence="1" type="ORF">F7R26_030755</name>
</gene>
<dbReference type="PROSITE" id="PS51257">
    <property type="entry name" value="PROKAR_LIPOPROTEIN"/>
    <property type="match status" value="1"/>
</dbReference>
<proteinExistence type="predicted"/>
<dbReference type="AlphaFoldDB" id="A0A643FKL7"/>
<accession>A0A643FKL7</accession>
<dbReference type="GeneID" id="98405344"/>
<dbReference type="RefSeq" id="WP_150992766.1">
    <property type="nucleotide sequence ID" value="NZ_CP062804.1"/>
</dbReference>
<sequence>MQYRLARWMGAAAAALALCACAFLQPVETAQKMIGSPQSAVRDTFGKPTETYQLAGGTSRWIYSKQPLGFEVYAADFDASGNLTSFRQMLTEKEIYEARPGTWTKQDVAERFGLPREPVEYYPLMKREAWSYRLYVGAYQPAHFSAYFDNRGVLDRTMIIVDPLGGDDHSSSK</sequence>